<name>A0AAD9LSK7_9STRA</name>
<sequence>METTKRARKESATLRSSSETESDSQMDPVAGSPSSLGKRGQDDALSSIDAKKLRKSKSKTSPKAMETESDELTVISESKEGVIPSTDVIQAAEVSAAVLNEATQSMDMVITSEEAAGLNAAVAASEQIQEQLQQIPEQLPVQPPPPKPRKGRRVRKTNLEKMEILAFVDQGGSQGAAAEKFGVSRTAVTKMVKERAAISAQALVESATSSRKVLQYQHKLSVIEDMLYKWQMQVELDAPTLKVTGELLQSKAMEFRNKILADYSSELSDEVIMSLTDFKASNGWLHRYMQRRSMRSLPKHHTQAEVASAVQDRMTHDQRVQKIRDLLMSVAPACIWNLDELPLRHRTTSARLDTVINMDVRSLERISVAMAVSASGEKLHLQVVGKDPTPDSIKDVDTLTTYGVQYRDHCRATHDAPTIADFIQAMNHEATARKQVWYLVLDSCTAHVAAAHSLNPSGSFRNGFSFNSIVLLFLPPGPSSDLQPLHQGIFRSFKLRFRREMLQTLVRDYEIWVAASKSLQQQGQSSESTPDEGSPVIDVFDVHAHTHMRNTLSWLHMAWEWIPAASIRHAWGASLYPSAPEPGDSEATTTVIAEANSKAYADLLTQVVKVPVLQKTLGLDLMETPGQFMLELLDFDKAHANGADELVKDNEIVVESLAAQGLLRDTQRALVLESIKTDDLPVLTATEATSTVSRLLHFMSQENDNLLSLSERRTGRANLLILQRLLLKARERERERETTTDFTV</sequence>
<evidence type="ECO:0000256" key="2">
    <source>
        <dbReference type="SAM" id="MobiDB-lite"/>
    </source>
</evidence>
<evidence type="ECO:0000313" key="4">
    <source>
        <dbReference type="EMBL" id="KAK1945637.1"/>
    </source>
</evidence>
<evidence type="ECO:0000259" key="3">
    <source>
        <dbReference type="PROSITE" id="PS51253"/>
    </source>
</evidence>
<gene>
    <name evidence="4" type="ORF">P3T76_002685</name>
</gene>
<dbReference type="Proteomes" id="UP001259832">
    <property type="component" value="Unassembled WGS sequence"/>
</dbReference>
<dbReference type="Pfam" id="PF03184">
    <property type="entry name" value="DDE_1"/>
    <property type="match status" value="1"/>
</dbReference>
<feature type="region of interest" description="Disordered" evidence="2">
    <location>
        <begin position="1"/>
        <end position="78"/>
    </location>
</feature>
<feature type="region of interest" description="Disordered" evidence="2">
    <location>
        <begin position="134"/>
        <end position="153"/>
    </location>
</feature>
<evidence type="ECO:0000256" key="1">
    <source>
        <dbReference type="ARBA" id="ARBA00023125"/>
    </source>
</evidence>
<dbReference type="Gene3D" id="1.10.10.60">
    <property type="entry name" value="Homeodomain-like"/>
    <property type="match status" value="2"/>
</dbReference>
<dbReference type="GO" id="GO:0003677">
    <property type="term" value="F:DNA binding"/>
    <property type="evidence" value="ECO:0007669"/>
    <property type="project" value="UniProtKB-KW"/>
</dbReference>
<accession>A0AAD9LSK7</accession>
<keyword evidence="1" id="KW-0238">DNA-binding</keyword>
<dbReference type="InterPro" id="IPR004875">
    <property type="entry name" value="DDE_SF_endonuclease_dom"/>
</dbReference>
<dbReference type="InterPro" id="IPR006600">
    <property type="entry name" value="HTH_CenpB_DNA-bd_dom"/>
</dbReference>
<keyword evidence="5" id="KW-1185">Reference proteome</keyword>
<protein>
    <submittedName>
        <fullName evidence="4">Tigger transposable element-derived protein 4</fullName>
    </submittedName>
</protein>
<dbReference type="PANTHER" id="PTHR19303:SF73">
    <property type="entry name" value="PROTEIN PDC2"/>
    <property type="match status" value="1"/>
</dbReference>
<dbReference type="SUPFAM" id="SSF46689">
    <property type="entry name" value="Homeodomain-like"/>
    <property type="match status" value="1"/>
</dbReference>
<evidence type="ECO:0000313" key="5">
    <source>
        <dbReference type="Proteomes" id="UP001259832"/>
    </source>
</evidence>
<feature type="compositionally biased region" description="Polar residues" evidence="2">
    <location>
        <begin position="13"/>
        <end position="25"/>
    </location>
</feature>
<dbReference type="AlphaFoldDB" id="A0AAD9LSK7"/>
<feature type="domain" description="HTH CENPB-type" evidence="3">
    <location>
        <begin position="211"/>
        <end position="298"/>
    </location>
</feature>
<dbReference type="InterPro" id="IPR009057">
    <property type="entry name" value="Homeodomain-like_sf"/>
</dbReference>
<dbReference type="PANTHER" id="PTHR19303">
    <property type="entry name" value="TRANSPOSON"/>
    <property type="match status" value="1"/>
</dbReference>
<dbReference type="GO" id="GO:0005634">
    <property type="term" value="C:nucleus"/>
    <property type="evidence" value="ECO:0007669"/>
    <property type="project" value="TreeGrafter"/>
</dbReference>
<reference evidence="4" key="1">
    <citation type="submission" date="2023-08" db="EMBL/GenBank/DDBJ databases">
        <title>Reference Genome Resource for the Citrus Pathogen Phytophthora citrophthora.</title>
        <authorList>
            <person name="Moller H."/>
            <person name="Coetzee B."/>
            <person name="Rose L.J."/>
            <person name="Van Niekerk J.M."/>
        </authorList>
    </citation>
    <scope>NUCLEOTIDE SEQUENCE</scope>
    <source>
        <strain evidence="4">STE-U-9442</strain>
    </source>
</reference>
<dbReference type="Pfam" id="PF03221">
    <property type="entry name" value="HTH_Tnp_Tc5"/>
    <property type="match status" value="1"/>
</dbReference>
<dbReference type="InterPro" id="IPR050863">
    <property type="entry name" value="CenT-Element_Derived"/>
</dbReference>
<organism evidence="4 5">
    <name type="scientific">Phytophthora citrophthora</name>
    <dbReference type="NCBI Taxonomy" id="4793"/>
    <lineage>
        <taxon>Eukaryota</taxon>
        <taxon>Sar</taxon>
        <taxon>Stramenopiles</taxon>
        <taxon>Oomycota</taxon>
        <taxon>Peronosporomycetes</taxon>
        <taxon>Peronosporales</taxon>
        <taxon>Peronosporaceae</taxon>
        <taxon>Phytophthora</taxon>
    </lineage>
</organism>
<proteinExistence type="predicted"/>
<dbReference type="EMBL" id="JASMQC010000004">
    <property type="protein sequence ID" value="KAK1945637.1"/>
    <property type="molecule type" value="Genomic_DNA"/>
</dbReference>
<dbReference type="PROSITE" id="PS51253">
    <property type="entry name" value="HTH_CENPB"/>
    <property type="match status" value="1"/>
</dbReference>
<comment type="caution">
    <text evidence="4">The sequence shown here is derived from an EMBL/GenBank/DDBJ whole genome shotgun (WGS) entry which is preliminary data.</text>
</comment>